<dbReference type="PANTHER" id="PTHR39201:SF1">
    <property type="entry name" value="FLAVODOXIN-LIKE DOMAIN-CONTAINING PROTEIN"/>
    <property type="match status" value="1"/>
</dbReference>
<feature type="domain" description="Flavodoxin-like" evidence="1">
    <location>
        <begin position="5"/>
        <end position="140"/>
    </location>
</feature>
<proteinExistence type="predicted"/>
<dbReference type="Gene3D" id="3.40.50.360">
    <property type="match status" value="1"/>
</dbReference>
<dbReference type="GO" id="GO:0010181">
    <property type="term" value="F:FMN binding"/>
    <property type="evidence" value="ECO:0007669"/>
    <property type="project" value="InterPro"/>
</dbReference>
<keyword evidence="3" id="KW-1185">Reference proteome</keyword>
<evidence type="ECO:0000313" key="3">
    <source>
        <dbReference type="Proteomes" id="UP000030700"/>
    </source>
</evidence>
<accession>A0A0S6VPG4</accession>
<evidence type="ECO:0000259" key="1">
    <source>
        <dbReference type="Pfam" id="PF12682"/>
    </source>
</evidence>
<reference evidence="2" key="1">
    <citation type="journal article" date="2015" name="PeerJ">
        <title>First genomic representation of candidate bacterial phylum KSB3 points to enhanced environmental sensing as a trigger of wastewater bulking.</title>
        <authorList>
            <person name="Sekiguchi Y."/>
            <person name="Ohashi A."/>
            <person name="Parks D.H."/>
            <person name="Yamauchi T."/>
            <person name="Tyson G.W."/>
            <person name="Hugenholtz P."/>
        </authorList>
    </citation>
    <scope>NUCLEOTIDE SEQUENCE [LARGE SCALE GENOMIC DNA]</scope>
</reference>
<dbReference type="PANTHER" id="PTHR39201">
    <property type="entry name" value="EXPORTED PROTEIN-RELATED"/>
    <property type="match status" value="1"/>
</dbReference>
<organism evidence="2">
    <name type="scientific">Candidatus Moduliflexus flocculans</name>
    <dbReference type="NCBI Taxonomy" id="1499966"/>
    <lineage>
        <taxon>Bacteria</taxon>
        <taxon>Candidatus Moduliflexota</taxon>
        <taxon>Candidatus Moduliflexia</taxon>
        <taxon>Candidatus Moduliflexales</taxon>
        <taxon>Candidatus Moduliflexaceae</taxon>
    </lineage>
</organism>
<dbReference type="Proteomes" id="UP000030700">
    <property type="component" value="Unassembled WGS sequence"/>
</dbReference>
<evidence type="ECO:0000313" key="2">
    <source>
        <dbReference type="EMBL" id="GAK48907.1"/>
    </source>
</evidence>
<dbReference type="STRING" id="1499966.U14_00118"/>
<sequence length="161" mass="17360">MNEQILIAYYSHSANTQKIANLIQAEIGGTLYQIHPQQAYPRAYNAVLEQAKKEIQAGFRPVLASQIDNMAAYEIIFIGTPNWWSSIAPPVATFLSTYDFAGKTIAPFCTHGGGGLGRIEKNIAKLCPRSTVLSCLEISGSGAGNAQAKISAWLRTIGITS</sequence>
<dbReference type="SUPFAM" id="SSF52218">
    <property type="entry name" value="Flavoproteins"/>
    <property type="match status" value="1"/>
</dbReference>
<dbReference type="InterPro" id="IPR029039">
    <property type="entry name" value="Flavoprotein-like_sf"/>
</dbReference>
<dbReference type="AlphaFoldDB" id="A0A0S6VPG4"/>
<protein>
    <recommendedName>
        <fullName evidence="1">Flavodoxin-like domain-containing protein</fullName>
    </recommendedName>
</protein>
<dbReference type="InterPro" id="IPR008254">
    <property type="entry name" value="Flavodoxin/NO_synth"/>
</dbReference>
<dbReference type="Pfam" id="PF12682">
    <property type="entry name" value="Flavodoxin_4"/>
    <property type="match status" value="1"/>
</dbReference>
<dbReference type="HOGENOM" id="CLU_068890_0_1_0"/>
<gene>
    <name evidence="2" type="ORF">U14_00118</name>
</gene>
<name>A0A0S6VPG4_9BACT</name>
<dbReference type="EMBL" id="DF820455">
    <property type="protein sequence ID" value="GAK48907.1"/>
    <property type="molecule type" value="Genomic_DNA"/>
</dbReference>